<evidence type="ECO:0000256" key="1">
    <source>
        <dbReference type="SAM" id="MobiDB-lite"/>
    </source>
</evidence>
<dbReference type="InterPro" id="IPR046331">
    <property type="entry name" value="GPAM1-like"/>
</dbReference>
<keyword evidence="4" id="KW-1185">Reference proteome</keyword>
<dbReference type="HOGENOM" id="CLU_067132_0_1_1"/>
<dbReference type="KEGG" id="cci:CC1G_03022"/>
<dbReference type="PANTHER" id="PTHR46370">
    <property type="entry name" value="GPALPP MOTIFS-CONTAINING PROTEIN 1"/>
    <property type="match status" value="1"/>
</dbReference>
<dbReference type="EMBL" id="AACS02000008">
    <property type="protein sequence ID" value="EAU85999.2"/>
    <property type="molecule type" value="Genomic_DNA"/>
</dbReference>
<feature type="domain" description="DUF3752" evidence="2">
    <location>
        <begin position="197"/>
        <end position="347"/>
    </location>
</feature>
<dbReference type="AlphaFoldDB" id="A8NS44"/>
<feature type="compositionally biased region" description="Basic and acidic residues" evidence="1">
    <location>
        <begin position="265"/>
        <end position="286"/>
    </location>
</feature>
<gene>
    <name evidence="3" type="ORF">CC1G_03022</name>
</gene>
<dbReference type="GeneID" id="6012471"/>
<organism evidence="3 4">
    <name type="scientific">Coprinopsis cinerea (strain Okayama-7 / 130 / ATCC MYA-4618 / FGSC 9003)</name>
    <name type="common">Inky cap fungus</name>
    <name type="synonym">Hormographiella aspergillata</name>
    <dbReference type="NCBI Taxonomy" id="240176"/>
    <lineage>
        <taxon>Eukaryota</taxon>
        <taxon>Fungi</taxon>
        <taxon>Dikarya</taxon>
        <taxon>Basidiomycota</taxon>
        <taxon>Agaricomycotina</taxon>
        <taxon>Agaricomycetes</taxon>
        <taxon>Agaricomycetidae</taxon>
        <taxon>Agaricales</taxon>
        <taxon>Agaricineae</taxon>
        <taxon>Psathyrellaceae</taxon>
        <taxon>Coprinopsis</taxon>
    </lineage>
</organism>
<feature type="compositionally biased region" description="Polar residues" evidence="1">
    <location>
        <begin position="218"/>
        <end position="234"/>
    </location>
</feature>
<dbReference type="InParanoid" id="A8NS44"/>
<sequence length="355" mass="38910">MANIGPQLPPHLQNQFESRKDEEESDDDVGSSLPPSIGPQIPLSLVQKKDDNDEREKEQEGAAVGIGPAIPAHLLSRKKEDDAEEDSGDDIGPSIGPVAGPSRPSPSPGPSNPGKRVIGPSFPTYAPTYDPKTYSQVQNPDDDSDDDVGPKPLPAGMKHQESSAVQEFIEREERRRKQLEEASKPKAPKREEWMLVPPSHSDLLGNLDPSRLKKGRQFSKSTAEPRATDTSLWTETPAERQKRLADEVSGKKRRAVDSAPADDDPDKKRRKQEEERIRKGVEEYTKKQRGGALVDQHAAATASKEGSEEPPVIWDHARDMAIGGRLMDDGKRKQMLQEAKGLGSRFSSGKGGGFL</sequence>
<dbReference type="RefSeq" id="XP_001835934.2">
    <property type="nucleotide sequence ID" value="XM_001835882.2"/>
</dbReference>
<reference evidence="3 4" key="1">
    <citation type="journal article" date="2010" name="Proc. Natl. Acad. Sci. U.S.A.">
        <title>Insights into evolution of multicellular fungi from the assembled chromosomes of the mushroom Coprinopsis cinerea (Coprinus cinereus).</title>
        <authorList>
            <person name="Stajich J.E."/>
            <person name="Wilke S.K."/>
            <person name="Ahren D."/>
            <person name="Au C.H."/>
            <person name="Birren B.W."/>
            <person name="Borodovsky M."/>
            <person name="Burns C."/>
            <person name="Canback B."/>
            <person name="Casselton L.A."/>
            <person name="Cheng C.K."/>
            <person name="Deng J."/>
            <person name="Dietrich F.S."/>
            <person name="Fargo D.C."/>
            <person name="Farman M.L."/>
            <person name="Gathman A.C."/>
            <person name="Goldberg J."/>
            <person name="Guigo R."/>
            <person name="Hoegger P.J."/>
            <person name="Hooker J.B."/>
            <person name="Huggins A."/>
            <person name="James T.Y."/>
            <person name="Kamada T."/>
            <person name="Kilaru S."/>
            <person name="Kodira C."/>
            <person name="Kues U."/>
            <person name="Kupfer D."/>
            <person name="Kwan H.S."/>
            <person name="Lomsadze A."/>
            <person name="Li W."/>
            <person name="Lilly W.W."/>
            <person name="Ma L.J."/>
            <person name="Mackey A.J."/>
            <person name="Manning G."/>
            <person name="Martin F."/>
            <person name="Muraguchi H."/>
            <person name="Natvig D.O."/>
            <person name="Palmerini H."/>
            <person name="Ramesh M.A."/>
            <person name="Rehmeyer C.J."/>
            <person name="Roe B.A."/>
            <person name="Shenoy N."/>
            <person name="Stanke M."/>
            <person name="Ter-Hovhannisyan V."/>
            <person name="Tunlid A."/>
            <person name="Velagapudi R."/>
            <person name="Vision T.J."/>
            <person name="Zeng Q."/>
            <person name="Zolan M.E."/>
            <person name="Pukkila P.J."/>
        </authorList>
    </citation>
    <scope>NUCLEOTIDE SEQUENCE [LARGE SCALE GENOMIC DNA]</scope>
    <source>
        <strain evidence="4">Okayama-7 / 130 / ATCC MYA-4618 / FGSC 9003</strain>
    </source>
</reference>
<dbReference type="eggNOG" id="KOG4188">
    <property type="taxonomic scope" value="Eukaryota"/>
</dbReference>
<dbReference type="InterPro" id="IPR022226">
    <property type="entry name" value="DUF3752"/>
</dbReference>
<comment type="caution">
    <text evidence="3">The sequence shown here is derived from an EMBL/GenBank/DDBJ whole genome shotgun (WGS) entry which is preliminary data.</text>
</comment>
<dbReference type="Pfam" id="PF12572">
    <property type="entry name" value="DUF3752"/>
    <property type="match status" value="1"/>
</dbReference>
<feature type="compositionally biased region" description="Basic and acidic residues" evidence="1">
    <location>
        <begin position="168"/>
        <end position="193"/>
    </location>
</feature>
<dbReference type="OrthoDB" id="73491at2759"/>
<dbReference type="OMA" id="NKAADFG"/>
<accession>A8NS44</accession>
<feature type="compositionally biased region" description="Basic and acidic residues" evidence="1">
    <location>
        <begin position="47"/>
        <end position="60"/>
    </location>
</feature>
<feature type="compositionally biased region" description="Low complexity" evidence="1">
    <location>
        <begin position="61"/>
        <end position="72"/>
    </location>
</feature>
<dbReference type="PANTHER" id="PTHR46370:SF1">
    <property type="entry name" value="GPALPP MOTIFS-CONTAINING PROTEIN 1"/>
    <property type="match status" value="1"/>
</dbReference>
<feature type="compositionally biased region" description="Basic and acidic residues" evidence="1">
    <location>
        <begin position="237"/>
        <end position="250"/>
    </location>
</feature>
<dbReference type="VEuPathDB" id="FungiDB:CC1G_03022"/>
<protein>
    <recommendedName>
        <fullName evidence="2">DUF3752 domain-containing protein</fullName>
    </recommendedName>
</protein>
<feature type="region of interest" description="Disordered" evidence="1">
    <location>
        <begin position="1"/>
        <end position="313"/>
    </location>
</feature>
<evidence type="ECO:0000259" key="2">
    <source>
        <dbReference type="Pfam" id="PF12572"/>
    </source>
</evidence>
<evidence type="ECO:0000313" key="3">
    <source>
        <dbReference type="EMBL" id="EAU85999.2"/>
    </source>
</evidence>
<evidence type="ECO:0000313" key="4">
    <source>
        <dbReference type="Proteomes" id="UP000001861"/>
    </source>
</evidence>
<dbReference type="Proteomes" id="UP000001861">
    <property type="component" value="Unassembled WGS sequence"/>
</dbReference>
<name>A8NS44_COPC7</name>
<proteinExistence type="predicted"/>